<protein>
    <submittedName>
        <fullName evidence="3">Uncharacterized protein</fullName>
    </submittedName>
</protein>
<organism evidence="3 4">
    <name type="scientific">Saccharopolyspora thermophila</name>
    <dbReference type="NCBI Taxonomy" id="89367"/>
    <lineage>
        <taxon>Bacteria</taxon>
        <taxon>Bacillati</taxon>
        <taxon>Actinomycetota</taxon>
        <taxon>Actinomycetes</taxon>
        <taxon>Pseudonocardiales</taxon>
        <taxon>Pseudonocardiaceae</taxon>
        <taxon>Saccharopolyspora</taxon>
    </lineage>
</organism>
<reference evidence="3" key="3">
    <citation type="submission" date="2020-09" db="EMBL/GenBank/DDBJ databases">
        <authorList>
            <person name="Sun Q."/>
            <person name="Zhou Y."/>
        </authorList>
    </citation>
    <scope>NUCLEOTIDE SEQUENCE</scope>
    <source>
        <strain evidence="3">CGMCC 4.7206</strain>
    </source>
</reference>
<feature type="compositionally biased region" description="Polar residues" evidence="1">
    <location>
        <begin position="49"/>
        <end position="58"/>
    </location>
</feature>
<reference evidence="2" key="4">
    <citation type="submission" date="2023-12" db="EMBL/GenBank/DDBJ databases">
        <authorList>
            <person name="Sun Q."/>
            <person name="Inoue M."/>
        </authorList>
    </citation>
    <scope>NUCLEOTIDE SEQUENCE</scope>
    <source>
        <strain evidence="2">JCM 10664</strain>
    </source>
</reference>
<evidence type="ECO:0000313" key="3">
    <source>
        <dbReference type="EMBL" id="GGI77911.1"/>
    </source>
</evidence>
<dbReference type="Proteomes" id="UP001500220">
    <property type="component" value="Unassembled WGS sequence"/>
</dbReference>
<dbReference type="Proteomes" id="UP000597989">
    <property type="component" value="Unassembled WGS sequence"/>
</dbReference>
<evidence type="ECO:0000313" key="5">
    <source>
        <dbReference type="Proteomes" id="UP001500220"/>
    </source>
</evidence>
<name>A0A917JMS6_9PSEU</name>
<keyword evidence="5" id="KW-1185">Reference proteome</keyword>
<dbReference type="RefSeq" id="WP_188986429.1">
    <property type="nucleotide sequence ID" value="NZ_BAAAHC010000011.1"/>
</dbReference>
<proteinExistence type="predicted"/>
<dbReference type="AlphaFoldDB" id="A0A917JMS6"/>
<sequence>MRLKEITDDINWVPTAIEPLRGKQVPIEQAEVEACWQHAGPRSELAALQQRSSHNESSPAGPRDLRPGKLIDELIELGIMTRRKDDRLDLPDIYRITFGLGRKGGVPRVRQS</sequence>
<feature type="region of interest" description="Disordered" evidence="1">
    <location>
        <begin position="43"/>
        <end position="67"/>
    </location>
</feature>
<comment type="caution">
    <text evidence="3">The sequence shown here is derived from an EMBL/GenBank/DDBJ whole genome shotgun (WGS) entry which is preliminary data.</text>
</comment>
<gene>
    <name evidence="2" type="ORF">GCM10009545_30420</name>
    <name evidence="3" type="ORF">GCM10011581_13770</name>
</gene>
<accession>A0A917JMS6</accession>
<dbReference type="EMBL" id="BMMT01000003">
    <property type="protein sequence ID" value="GGI77911.1"/>
    <property type="molecule type" value="Genomic_DNA"/>
</dbReference>
<reference evidence="3 4" key="1">
    <citation type="journal article" date="2014" name="Int. J. Syst. Evol. Microbiol.">
        <title>Complete genome sequence of Corynebacterium casei LMG S-19264T (=DSM 44701T), isolated from a smear-ripened cheese.</title>
        <authorList>
            <consortium name="US DOE Joint Genome Institute (JGI-PGF)"/>
            <person name="Walter F."/>
            <person name="Albersmeier A."/>
            <person name="Kalinowski J."/>
            <person name="Ruckert C."/>
        </authorList>
    </citation>
    <scope>NUCLEOTIDE SEQUENCE [LARGE SCALE GENOMIC DNA]</scope>
    <source>
        <strain evidence="3 4">CGMCC 4.7206</strain>
    </source>
</reference>
<evidence type="ECO:0000256" key="1">
    <source>
        <dbReference type="SAM" id="MobiDB-lite"/>
    </source>
</evidence>
<dbReference type="EMBL" id="BAAAHC010000011">
    <property type="protein sequence ID" value="GAA0526020.1"/>
    <property type="molecule type" value="Genomic_DNA"/>
</dbReference>
<evidence type="ECO:0000313" key="4">
    <source>
        <dbReference type="Proteomes" id="UP000597989"/>
    </source>
</evidence>
<reference evidence="2 5" key="2">
    <citation type="journal article" date="2019" name="Int. J. Syst. Evol. Microbiol.">
        <title>The Global Catalogue of Microorganisms (GCM) 10K type strain sequencing project: providing services to taxonomists for standard genome sequencing and annotation.</title>
        <authorList>
            <consortium name="The Broad Institute Genomics Platform"/>
            <consortium name="The Broad Institute Genome Sequencing Center for Infectious Disease"/>
            <person name="Wu L."/>
            <person name="Ma J."/>
        </authorList>
    </citation>
    <scope>NUCLEOTIDE SEQUENCE [LARGE SCALE GENOMIC DNA]</scope>
    <source>
        <strain evidence="2 5">JCM 10664</strain>
    </source>
</reference>
<evidence type="ECO:0000313" key="2">
    <source>
        <dbReference type="EMBL" id="GAA0526020.1"/>
    </source>
</evidence>